<dbReference type="Proteomes" id="UP001291623">
    <property type="component" value="Unassembled WGS sequence"/>
</dbReference>
<evidence type="ECO:0000313" key="4">
    <source>
        <dbReference type="Proteomes" id="UP001291623"/>
    </source>
</evidence>
<dbReference type="SMART" id="SM00256">
    <property type="entry name" value="FBOX"/>
    <property type="match status" value="1"/>
</dbReference>
<evidence type="ECO:0000259" key="2">
    <source>
        <dbReference type="SMART" id="SM00256"/>
    </source>
</evidence>
<feature type="compositionally biased region" description="Basic and acidic residues" evidence="1">
    <location>
        <begin position="404"/>
        <end position="420"/>
    </location>
</feature>
<dbReference type="Gene3D" id="1.20.1280.50">
    <property type="match status" value="1"/>
</dbReference>
<dbReference type="SUPFAM" id="SSF81383">
    <property type="entry name" value="F-box domain"/>
    <property type="match status" value="1"/>
</dbReference>
<dbReference type="InterPro" id="IPR050796">
    <property type="entry name" value="SCF_F-box_component"/>
</dbReference>
<dbReference type="PANTHER" id="PTHR31672:SF13">
    <property type="entry name" value="F-BOX PROTEIN CPR30-LIKE"/>
    <property type="match status" value="1"/>
</dbReference>
<dbReference type="Pfam" id="PF00646">
    <property type="entry name" value="F-box"/>
    <property type="match status" value="1"/>
</dbReference>
<comment type="caution">
    <text evidence="3">The sequence shown here is derived from an EMBL/GenBank/DDBJ whole genome shotgun (WGS) entry which is preliminary data.</text>
</comment>
<organism evidence="3 4">
    <name type="scientific">Anisodus tanguticus</name>
    <dbReference type="NCBI Taxonomy" id="243964"/>
    <lineage>
        <taxon>Eukaryota</taxon>
        <taxon>Viridiplantae</taxon>
        <taxon>Streptophyta</taxon>
        <taxon>Embryophyta</taxon>
        <taxon>Tracheophyta</taxon>
        <taxon>Spermatophyta</taxon>
        <taxon>Magnoliopsida</taxon>
        <taxon>eudicotyledons</taxon>
        <taxon>Gunneridae</taxon>
        <taxon>Pentapetalae</taxon>
        <taxon>asterids</taxon>
        <taxon>lamiids</taxon>
        <taxon>Solanales</taxon>
        <taxon>Solanaceae</taxon>
        <taxon>Solanoideae</taxon>
        <taxon>Hyoscyameae</taxon>
        <taxon>Anisodus</taxon>
    </lineage>
</organism>
<protein>
    <recommendedName>
        <fullName evidence="2">F-box domain-containing protein</fullName>
    </recommendedName>
</protein>
<proteinExistence type="predicted"/>
<dbReference type="Pfam" id="PF07734">
    <property type="entry name" value="FBA_1"/>
    <property type="match status" value="1"/>
</dbReference>
<keyword evidence="4" id="KW-1185">Reference proteome</keyword>
<evidence type="ECO:0000313" key="3">
    <source>
        <dbReference type="EMBL" id="KAK4380535.1"/>
    </source>
</evidence>
<sequence length="517" mass="59506">MGKLLFTDQIINKLLLHLPVKPLVRFRSVCKSWRSLIDDPIFIDVHRKNMEIVSSNLRLFQIVYQLYPNEGLRSWCYAGSPSNELIHPGFPVMNTKPCTYELVGSCNGLICFLTNFLHGKKEINLWNPSLRKYRTVPASSFSPERQRHAPSYGFGFDGKNDHKMVKVTYIDDRILKKPIVEVYSLKQDSWRTIGDCFPSQYYYVRGDTVFFNGCIHWLTQREFGKIRPMRLPIVSFDLAKEVFQEFWLPNPTEREANCISPLHGTLCVCAKSTSSIDTILDMEVWLMKEYAVEETWMKLYVTRLDEELSGPIIPLRVLDHFAEAIVYINKNVFLYDHENEEFEDFGIWANGIGVPYVTSFMESLVWVEPIIVETPRIKQEVIFTIEDMEIEANAKLENTSSKKQTKEPSSESILSKKEKEWKEKVGGRESGKCDLTDLLRAANRGVFRMVESARRKLKTHVLRPSNSAVLPQFPGLQETTSLVLPRRPGGNSTGPSTLLPGKSRDVLWWPVFLGAYN</sequence>
<dbReference type="CDD" id="cd22157">
    <property type="entry name" value="F-box_AtFBW1-like"/>
    <property type="match status" value="1"/>
</dbReference>
<dbReference type="NCBIfam" id="TIGR01640">
    <property type="entry name" value="F_box_assoc_1"/>
    <property type="match status" value="1"/>
</dbReference>
<dbReference type="InterPro" id="IPR036047">
    <property type="entry name" value="F-box-like_dom_sf"/>
</dbReference>
<accession>A0AAE1T1T6</accession>
<dbReference type="InterPro" id="IPR006527">
    <property type="entry name" value="F-box-assoc_dom_typ1"/>
</dbReference>
<dbReference type="InterPro" id="IPR001810">
    <property type="entry name" value="F-box_dom"/>
</dbReference>
<dbReference type="PANTHER" id="PTHR31672">
    <property type="entry name" value="BNACNNG10540D PROTEIN"/>
    <property type="match status" value="1"/>
</dbReference>
<evidence type="ECO:0000256" key="1">
    <source>
        <dbReference type="SAM" id="MobiDB-lite"/>
    </source>
</evidence>
<dbReference type="InterPro" id="IPR017451">
    <property type="entry name" value="F-box-assoc_interact_dom"/>
</dbReference>
<dbReference type="AlphaFoldDB" id="A0AAE1T1T6"/>
<name>A0AAE1T1T6_9SOLA</name>
<feature type="domain" description="F-box" evidence="2">
    <location>
        <begin position="6"/>
        <end position="45"/>
    </location>
</feature>
<gene>
    <name evidence="3" type="ORF">RND71_002397</name>
</gene>
<reference evidence="3" key="1">
    <citation type="submission" date="2023-12" db="EMBL/GenBank/DDBJ databases">
        <title>Genome assembly of Anisodus tanguticus.</title>
        <authorList>
            <person name="Wang Y.-J."/>
        </authorList>
    </citation>
    <scope>NUCLEOTIDE SEQUENCE</scope>
    <source>
        <strain evidence="3">KB-2021</strain>
        <tissue evidence="3">Leaf</tissue>
    </source>
</reference>
<feature type="region of interest" description="Disordered" evidence="1">
    <location>
        <begin position="397"/>
        <end position="420"/>
    </location>
</feature>
<dbReference type="EMBL" id="JAVYJV010000001">
    <property type="protein sequence ID" value="KAK4380535.1"/>
    <property type="molecule type" value="Genomic_DNA"/>
</dbReference>